<gene>
    <name evidence="7" type="ORF">EV384_4121</name>
</gene>
<dbReference type="RefSeq" id="WP_130335662.1">
    <property type="nucleotide sequence ID" value="NZ_SHLD01000001.1"/>
</dbReference>
<evidence type="ECO:0000259" key="6">
    <source>
        <dbReference type="Pfam" id="PF14759"/>
    </source>
</evidence>
<sequence length="414" mass="44339">MENFVIVGAGLAGAKAAQTLREEGFDGRVVLLGEEPERPYERPPLSKGLLLGTTPRRDVYVHDAGWYEANHVELRTATRVTGIDRDDRQVVLADGERLGYDKLLLTAGSTPRRLDVPGADLGGVLYLRSLADSDRIAEALTDQAQLVVIGAGWIGLEIAAAARRHGAAVTVVETADLPLQRVLGDEVARVFAALHRRHGVAFHFGVGVRQLGGTGRVSSVVLTDGTQLAADTVVVGVGIQPNVQLAEAAGLKVENGIVTDARLLTSDPHIHAAGDVANAYHPLLGRHIRVEHWANALNGGPAAARSMLGQQVEYARLPYFFSDQYDLGMEYSGWVAPDGYDRVVFRGDPAVVDGRAPEFMAFWVSDGRVLAGMNANVWDVTDQIQTLVRAGHGGRAVDLARLADPRVPLGDVLS</sequence>
<dbReference type="InterPro" id="IPR016156">
    <property type="entry name" value="FAD/NAD-linked_Rdtase_dimer_sf"/>
</dbReference>
<dbReference type="InterPro" id="IPR023753">
    <property type="entry name" value="FAD/NAD-binding_dom"/>
</dbReference>
<keyword evidence="4" id="KW-0560">Oxidoreductase</keyword>
<evidence type="ECO:0000256" key="3">
    <source>
        <dbReference type="ARBA" id="ARBA00022827"/>
    </source>
</evidence>
<feature type="domain" description="FAD/NAD(P)-binding" evidence="5">
    <location>
        <begin position="4"/>
        <end position="299"/>
    </location>
</feature>
<dbReference type="InterPro" id="IPR050446">
    <property type="entry name" value="FAD-oxidoreductase/Apoptosis"/>
</dbReference>
<dbReference type="Proteomes" id="UP000294114">
    <property type="component" value="Unassembled WGS sequence"/>
</dbReference>
<comment type="caution">
    <text evidence="7">The sequence shown here is derived from an EMBL/GenBank/DDBJ whole genome shotgun (WGS) entry which is preliminary data.</text>
</comment>
<evidence type="ECO:0000256" key="1">
    <source>
        <dbReference type="ARBA" id="ARBA00001974"/>
    </source>
</evidence>
<dbReference type="GO" id="GO:0016651">
    <property type="term" value="F:oxidoreductase activity, acting on NAD(P)H"/>
    <property type="evidence" value="ECO:0007669"/>
    <property type="project" value="TreeGrafter"/>
</dbReference>
<dbReference type="InterPro" id="IPR036188">
    <property type="entry name" value="FAD/NAD-bd_sf"/>
</dbReference>
<dbReference type="Gene3D" id="3.30.390.30">
    <property type="match status" value="1"/>
</dbReference>
<keyword evidence="2" id="KW-0285">Flavoprotein</keyword>
<evidence type="ECO:0000259" key="5">
    <source>
        <dbReference type="Pfam" id="PF07992"/>
    </source>
</evidence>
<comment type="cofactor">
    <cofactor evidence="1">
        <name>FAD</name>
        <dbReference type="ChEBI" id="CHEBI:57692"/>
    </cofactor>
</comment>
<dbReference type="SUPFAM" id="SSF51905">
    <property type="entry name" value="FAD/NAD(P)-binding domain"/>
    <property type="match status" value="2"/>
</dbReference>
<evidence type="ECO:0000313" key="7">
    <source>
        <dbReference type="EMBL" id="RZU75570.1"/>
    </source>
</evidence>
<dbReference type="GO" id="GO:0005737">
    <property type="term" value="C:cytoplasm"/>
    <property type="evidence" value="ECO:0007669"/>
    <property type="project" value="TreeGrafter"/>
</dbReference>
<protein>
    <submittedName>
        <fullName evidence="7">NAD/ferredoxin-dependent reductase-like protein</fullName>
    </submittedName>
</protein>
<dbReference type="PANTHER" id="PTHR43557:SF2">
    <property type="entry name" value="RIESKE DOMAIN-CONTAINING PROTEIN-RELATED"/>
    <property type="match status" value="1"/>
</dbReference>
<dbReference type="SUPFAM" id="SSF55424">
    <property type="entry name" value="FAD/NAD-linked reductases, dimerisation (C-terminal) domain"/>
    <property type="match status" value="1"/>
</dbReference>
<dbReference type="OrthoDB" id="1145at2"/>
<name>A0A4Q8BCI5_9ACTN</name>
<dbReference type="Pfam" id="PF07992">
    <property type="entry name" value="Pyr_redox_2"/>
    <property type="match status" value="1"/>
</dbReference>
<feature type="domain" description="Reductase C-terminal" evidence="6">
    <location>
        <begin position="319"/>
        <end position="412"/>
    </location>
</feature>
<dbReference type="PRINTS" id="PR00368">
    <property type="entry name" value="FADPNR"/>
</dbReference>
<proteinExistence type="predicted"/>
<keyword evidence="8" id="KW-1185">Reference proteome</keyword>
<organism evidence="7 8">
    <name type="scientific">Micromonospora kangleipakensis</name>
    <dbReference type="NCBI Taxonomy" id="1077942"/>
    <lineage>
        <taxon>Bacteria</taxon>
        <taxon>Bacillati</taxon>
        <taxon>Actinomycetota</taxon>
        <taxon>Actinomycetes</taxon>
        <taxon>Micromonosporales</taxon>
        <taxon>Micromonosporaceae</taxon>
        <taxon>Micromonospora</taxon>
    </lineage>
</organism>
<evidence type="ECO:0000313" key="8">
    <source>
        <dbReference type="Proteomes" id="UP000294114"/>
    </source>
</evidence>
<dbReference type="AlphaFoldDB" id="A0A4Q8BCI5"/>
<dbReference type="PANTHER" id="PTHR43557">
    <property type="entry name" value="APOPTOSIS-INDUCING FACTOR 1"/>
    <property type="match status" value="1"/>
</dbReference>
<dbReference type="EMBL" id="SHLD01000001">
    <property type="protein sequence ID" value="RZU75570.1"/>
    <property type="molecule type" value="Genomic_DNA"/>
</dbReference>
<dbReference type="Gene3D" id="3.50.50.60">
    <property type="entry name" value="FAD/NAD(P)-binding domain"/>
    <property type="match status" value="2"/>
</dbReference>
<accession>A0A4Q8BCI5</accession>
<dbReference type="InterPro" id="IPR028202">
    <property type="entry name" value="Reductase_C"/>
</dbReference>
<reference evidence="7 8" key="1">
    <citation type="submission" date="2019-02" db="EMBL/GenBank/DDBJ databases">
        <title>Sequencing the genomes of 1000 actinobacteria strains.</title>
        <authorList>
            <person name="Klenk H.-P."/>
        </authorList>
    </citation>
    <scope>NUCLEOTIDE SEQUENCE [LARGE SCALE GENOMIC DNA]</scope>
    <source>
        <strain evidence="7 8">DSM 45612</strain>
    </source>
</reference>
<evidence type="ECO:0000256" key="2">
    <source>
        <dbReference type="ARBA" id="ARBA00022630"/>
    </source>
</evidence>
<evidence type="ECO:0000256" key="4">
    <source>
        <dbReference type="ARBA" id="ARBA00023002"/>
    </source>
</evidence>
<dbReference type="Pfam" id="PF14759">
    <property type="entry name" value="Reductase_C"/>
    <property type="match status" value="1"/>
</dbReference>
<dbReference type="PRINTS" id="PR00411">
    <property type="entry name" value="PNDRDTASEI"/>
</dbReference>
<keyword evidence="3" id="KW-0274">FAD</keyword>